<dbReference type="InterPro" id="IPR006076">
    <property type="entry name" value="FAD-dep_OxRdtase"/>
</dbReference>
<dbReference type="GO" id="GO:0005737">
    <property type="term" value="C:cytoplasm"/>
    <property type="evidence" value="ECO:0007669"/>
    <property type="project" value="TreeGrafter"/>
</dbReference>
<organism evidence="2 3">
    <name type="scientific">Diacronema lutheri</name>
    <name type="common">Unicellular marine alga</name>
    <name type="synonym">Monochrysis lutheri</name>
    <dbReference type="NCBI Taxonomy" id="2081491"/>
    <lineage>
        <taxon>Eukaryota</taxon>
        <taxon>Haptista</taxon>
        <taxon>Haptophyta</taxon>
        <taxon>Pavlovophyceae</taxon>
        <taxon>Pavlovales</taxon>
        <taxon>Pavlovaceae</taxon>
        <taxon>Diacronema</taxon>
    </lineage>
</organism>
<accession>A0A8J5XYJ9</accession>
<evidence type="ECO:0000259" key="1">
    <source>
        <dbReference type="Pfam" id="PF01266"/>
    </source>
</evidence>
<dbReference type="OMA" id="CKYWLFG"/>
<feature type="domain" description="FAD dependent oxidoreductase" evidence="1">
    <location>
        <begin position="28"/>
        <end position="404"/>
    </location>
</feature>
<dbReference type="InterPro" id="IPR036188">
    <property type="entry name" value="FAD/NAD-bd_sf"/>
</dbReference>
<reference evidence="2" key="1">
    <citation type="submission" date="2021-05" db="EMBL/GenBank/DDBJ databases">
        <title>The genome of the haptophyte Pavlova lutheri (Diacronema luteri, Pavlovales) - a model for lipid biosynthesis in eukaryotic algae.</title>
        <authorList>
            <person name="Hulatt C.J."/>
            <person name="Posewitz M.C."/>
        </authorList>
    </citation>
    <scope>NUCLEOTIDE SEQUENCE</scope>
    <source>
        <strain evidence="2">NIVA-4/92</strain>
    </source>
</reference>
<dbReference type="Gene3D" id="3.50.50.60">
    <property type="entry name" value="FAD/NAD(P)-binding domain"/>
    <property type="match status" value="1"/>
</dbReference>
<dbReference type="Pfam" id="PF01266">
    <property type="entry name" value="DAO"/>
    <property type="match status" value="1"/>
</dbReference>
<dbReference type="PANTHER" id="PTHR13847:SF261">
    <property type="entry name" value="FAD-DEPENDENT OXIDOREDUCTASE FAMILY PROTEIN"/>
    <property type="match status" value="1"/>
</dbReference>
<dbReference type="EMBL" id="JAGTXO010000001">
    <property type="protein sequence ID" value="KAG8470280.1"/>
    <property type="molecule type" value="Genomic_DNA"/>
</dbReference>
<dbReference type="OrthoDB" id="547145at2759"/>
<gene>
    <name evidence="2" type="ORF">KFE25_008701</name>
</gene>
<dbReference type="SUPFAM" id="SSF51905">
    <property type="entry name" value="FAD/NAD(P)-binding domain"/>
    <property type="match status" value="1"/>
</dbReference>
<proteinExistence type="predicted"/>
<protein>
    <recommendedName>
        <fullName evidence="1">FAD dependent oxidoreductase domain-containing protein</fullName>
    </recommendedName>
</protein>
<dbReference type="PANTHER" id="PTHR13847">
    <property type="entry name" value="SARCOSINE DEHYDROGENASE-RELATED"/>
    <property type="match status" value="1"/>
</dbReference>
<dbReference type="Gene3D" id="3.30.9.10">
    <property type="entry name" value="D-Amino Acid Oxidase, subunit A, domain 2"/>
    <property type="match status" value="1"/>
</dbReference>
<keyword evidence="3" id="KW-1185">Reference proteome</keyword>
<dbReference type="AlphaFoldDB" id="A0A8J5XYJ9"/>
<dbReference type="Proteomes" id="UP000751190">
    <property type="component" value="Unassembled WGS sequence"/>
</dbReference>
<evidence type="ECO:0000313" key="2">
    <source>
        <dbReference type="EMBL" id="KAG8470280.1"/>
    </source>
</evidence>
<evidence type="ECO:0000313" key="3">
    <source>
        <dbReference type="Proteomes" id="UP000751190"/>
    </source>
</evidence>
<sequence>MAPGDPVAPCSAADAARRLRERGVTRTLAIVGGGLAGMSVAHHAAAADANVGIAVFDVAEPGEGGASAAAAGLLHPLTTRGGLIWHGVESFQSAAQLVAQTQARSGAQFCFARGVLRVARSEAQATTYRAAAERAIRQHALTVSDGDVEGGELLCWVDAARARELIGADAAPADCAGGVWCARGLCVDAPAYLRALWAATCEAAACALWVVHPVHSLDAACAHFDAVVVAVGAASASVRGLEALPVSLVRGQTLCWPDVPLPLCPRVGVLGGQYLVPLGGDSGRVPAADGRAATGGAARVVGGATFEPLSAGAAPLGSADASTVALAELCEELAQLWPMSAQVAEGSGPPRPHGMGVRAMPPRTRLGSVPLAGRVPGHERNAWFVAGLGGRGLLYHAELGRTVALAALADDDGALLPDCTWPHRAAASY</sequence>
<name>A0A8J5XYJ9_DIALT</name>
<comment type="caution">
    <text evidence="2">The sequence shown here is derived from an EMBL/GenBank/DDBJ whole genome shotgun (WGS) entry which is preliminary data.</text>
</comment>